<feature type="domain" description="FHA" evidence="2">
    <location>
        <begin position="108"/>
        <end position="157"/>
    </location>
</feature>
<dbReference type="InterPro" id="IPR008984">
    <property type="entry name" value="SMAD_FHA_dom_sf"/>
</dbReference>
<comment type="caution">
    <text evidence="4">The sequence shown here is derived from an EMBL/GenBank/DDBJ whole genome shotgun (WGS) entry which is preliminary data.</text>
</comment>
<dbReference type="SMART" id="SM00240">
    <property type="entry name" value="FHA"/>
    <property type="match status" value="1"/>
</dbReference>
<dbReference type="SUPFAM" id="SSF49879">
    <property type="entry name" value="SMAD/FHA domain"/>
    <property type="match status" value="1"/>
</dbReference>
<evidence type="ECO:0000313" key="3">
    <source>
        <dbReference type="EMBL" id="KWX04794.1"/>
    </source>
</evidence>
<evidence type="ECO:0000256" key="1">
    <source>
        <dbReference type="ARBA" id="ARBA00022553"/>
    </source>
</evidence>
<dbReference type="Proteomes" id="UP000070659">
    <property type="component" value="Unassembled WGS sequence"/>
</dbReference>
<dbReference type="Gene3D" id="2.60.200.20">
    <property type="match status" value="1"/>
</dbReference>
<dbReference type="PROSITE" id="PS50006">
    <property type="entry name" value="FHA_DOMAIN"/>
    <property type="match status" value="1"/>
</dbReference>
<name>A0A132N9Y1_9ACTN</name>
<reference evidence="5" key="1">
    <citation type="submission" date="2015-02" db="EMBL/GenBank/DDBJ databases">
        <title>Physiological reanalysis, assessment of diazotrophy, and genome sequences of multiple isolates of Streptomyces thermoautotrophicus.</title>
        <authorList>
            <person name="MacKellar D.C."/>
            <person name="Lieber L."/>
            <person name="Norman J."/>
            <person name="Bolger A."/>
            <person name="Tobin C."/>
            <person name="Murray J.W."/>
            <person name="Friesen M."/>
            <person name="Prell J."/>
        </authorList>
    </citation>
    <scope>NUCLEOTIDE SEQUENCE [LARGE SCALE GENOMIC DNA]</scope>
    <source>
        <strain evidence="5">UBT1</strain>
    </source>
</reference>
<dbReference type="InterPro" id="IPR012551">
    <property type="entry name" value="DUF1707_SHOCT-like"/>
</dbReference>
<accession>A0A132N9Y1</accession>
<dbReference type="PANTHER" id="PTHR23308">
    <property type="entry name" value="NUCLEAR INHIBITOR OF PROTEIN PHOSPHATASE-1"/>
    <property type="match status" value="1"/>
</dbReference>
<evidence type="ECO:0000259" key="2">
    <source>
        <dbReference type="PROSITE" id="PS50006"/>
    </source>
</evidence>
<sequence length="181" mass="20235">MGILEPGAHPVRPSDLERERTIRALQGLSAEGRLSYDTFVGRVERALTTRSRDELVELVRDAPPRSRLAQRLIDSVAALSGFLAQLRAAWHRPRLPGLALPATGVDRFRVGREPHCDFRLSDSTVSRVHAELRREGDRWVIIDLGSTNGTRVNGWRVTGPTTVHPGDEITFGRVSFRLTVR</sequence>
<evidence type="ECO:0000313" key="5">
    <source>
        <dbReference type="Proteomes" id="UP000070598"/>
    </source>
</evidence>
<dbReference type="RefSeq" id="WP_067069120.1">
    <property type="nucleotide sequence ID" value="NZ_JYIJ01000014.1"/>
</dbReference>
<dbReference type="Proteomes" id="UP000070598">
    <property type="component" value="Unassembled WGS sequence"/>
</dbReference>
<dbReference type="Pfam" id="PF08044">
    <property type="entry name" value="DUF1707"/>
    <property type="match status" value="1"/>
</dbReference>
<dbReference type="EMBL" id="JYIJ01000014">
    <property type="protein sequence ID" value="KWX04794.1"/>
    <property type="molecule type" value="Genomic_DNA"/>
</dbReference>
<dbReference type="EMBL" id="JYIK01001087">
    <property type="protein sequence ID" value="KWX06806.1"/>
    <property type="molecule type" value="Genomic_DNA"/>
</dbReference>
<organism evidence="4 5">
    <name type="scientific">Carbonactinospora thermoautotrophica</name>
    <dbReference type="NCBI Taxonomy" id="1469144"/>
    <lineage>
        <taxon>Bacteria</taxon>
        <taxon>Bacillati</taxon>
        <taxon>Actinomycetota</taxon>
        <taxon>Actinomycetes</taxon>
        <taxon>Kitasatosporales</taxon>
        <taxon>Carbonactinosporaceae</taxon>
        <taxon>Carbonactinospora</taxon>
    </lineage>
</organism>
<dbReference type="Pfam" id="PF00498">
    <property type="entry name" value="FHA"/>
    <property type="match status" value="1"/>
</dbReference>
<gene>
    <name evidence="3" type="ORF">TH66_06405</name>
    <name evidence="4" type="ORF">TR74_20825</name>
</gene>
<proteinExistence type="predicted"/>
<dbReference type="InterPro" id="IPR050923">
    <property type="entry name" value="Cell_Proc_Reg/RNA_Proc"/>
</dbReference>
<dbReference type="CDD" id="cd00060">
    <property type="entry name" value="FHA"/>
    <property type="match status" value="1"/>
</dbReference>
<reference evidence="4 6" key="2">
    <citation type="submission" date="2015-02" db="EMBL/GenBank/DDBJ databases">
        <title>Physiological reanalysis, assessment of diazotrophy, and genome sequences of multiple isolates of Streptomyces thermoautotrophicus.</title>
        <authorList>
            <person name="MacKellar D.C."/>
            <person name="Lieber L."/>
            <person name="Norman J."/>
            <person name="Bolger A."/>
            <person name="Tobin C."/>
            <person name="Murray J.W."/>
            <person name="Prell J."/>
        </authorList>
    </citation>
    <scope>NUCLEOTIDE SEQUENCE [LARGE SCALE GENOMIC DNA]</scope>
    <source>
        <strain evidence="4 6">UBT1</strain>
    </source>
</reference>
<dbReference type="AlphaFoldDB" id="A0A132N9Y1"/>
<dbReference type="PATRIC" id="fig|1469144.8.peg.4307"/>
<protein>
    <recommendedName>
        <fullName evidence="2">FHA domain-containing protein</fullName>
    </recommendedName>
</protein>
<evidence type="ECO:0000313" key="4">
    <source>
        <dbReference type="EMBL" id="KWX06806.1"/>
    </source>
</evidence>
<keyword evidence="1" id="KW-0597">Phosphoprotein</keyword>
<evidence type="ECO:0000313" key="6">
    <source>
        <dbReference type="Proteomes" id="UP000070659"/>
    </source>
</evidence>
<dbReference type="InterPro" id="IPR000253">
    <property type="entry name" value="FHA_dom"/>
</dbReference>